<dbReference type="InterPro" id="IPR004843">
    <property type="entry name" value="Calcineurin-like_PHP"/>
</dbReference>
<organism evidence="4 5">
    <name type="scientific">Polypedilum vanderplanki</name>
    <name type="common">Sleeping chironomid midge</name>
    <dbReference type="NCBI Taxonomy" id="319348"/>
    <lineage>
        <taxon>Eukaryota</taxon>
        <taxon>Metazoa</taxon>
        <taxon>Ecdysozoa</taxon>
        <taxon>Arthropoda</taxon>
        <taxon>Hexapoda</taxon>
        <taxon>Insecta</taxon>
        <taxon>Pterygota</taxon>
        <taxon>Neoptera</taxon>
        <taxon>Endopterygota</taxon>
        <taxon>Diptera</taxon>
        <taxon>Nematocera</taxon>
        <taxon>Chironomoidea</taxon>
        <taxon>Chironomidae</taxon>
        <taxon>Chironominae</taxon>
        <taxon>Polypedilum</taxon>
        <taxon>Polypedilum</taxon>
    </lineage>
</organism>
<sequence>MSEETIKVHRLTTEPTKAWEEISKTQKFFKINYKSPKSSNSDPKKIRIVCMSDTHSLYHYIKFQVPDGDIFIHAGNFSAGGKADEIFAFNEWLGRLPHKHKLVIAGNHELSFDPNFKLEMTPNSSKHQARSGLLGNKKPENQNQPSVEESRNLLTNCTFLEDSGVELYGIKFYGTPWQPAFGPWAFGLPRGEKLLEKWHKIPANTDILITHTPPVGFNDKTARGEHIGCVELLSTIQKRVKPKYSIFGHVHDAYGVMTDGRTIFINASTCDINYKPNNFPIVFDIERKDLKNDEIMLEVEKNEKDVAEKRGAWVLMQIIAQYFSQFFRRIFGFIRRT</sequence>
<dbReference type="AlphaFoldDB" id="A0A9J6BIE6"/>
<name>A0A9J6BIE6_POLVA</name>
<protein>
    <recommendedName>
        <fullName evidence="3">Calcineurin-like phosphoesterase domain-containing protein</fullName>
    </recommendedName>
</protein>
<comment type="similarity">
    <text evidence="1">Belongs to the UPF0046 family.</text>
</comment>
<comment type="caution">
    <text evidence="4">The sequence shown here is derived from an EMBL/GenBank/DDBJ whole genome shotgun (WGS) entry which is preliminary data.</text>
</comment>
<dbReference type="Gene3D" id="3.60.21.10">
    <property type="match status" value="1"/>
</dbReference>
<evidence type="ECO:0000259" key="3">
    <source>
        <dbReference type="Pfam" id="PF00149"/>
    </source>
</evidence>
<reference evidence="4" key="1">
    <citation type="submission" date="2021-03" db="EMBL/GenBank/DDBJ databases">
        <title>Chromosome level genome of the anhydrobiotic midge Polypedilum vanderplanki.</title>
        <authorList>
            <person name="Yoshida Y."/>
            <person name="Kikawada T."/>
            <person name="Gusev O."/>
        </authorList>
    </citation>
    <scope>NUCLEOTIDE SEQUENCE</scope>
    <source>
        <strain evidence="4">NIAS01</strain>
        <tissue evidence="4">Whole body or cell culture</tissue>
    </source>
</reference>
<dbReference type="OrthoDB" id="630188at2759"/>
<evidence type="ECO:0000256" key="2">
    <source>
        <dbReference type="SAM" id="MobiDB-lite"/>
    </source>
</evidence>
<dbReference type="PIRSF" id="PIRSF035808">
    <property type="entry name" value="Pdiesterase_Brain_239"/>
    <property type="match status" value="1"/>
</dbReference>
<dbReference type="GO" id="GO:0016787">
    <property type="term" value="F:hydrolase activity"/>
    <property type="evidence" value="ECO:0007669"/>
    <property type="project" value="InterPro"/>
</dbReference>
<dbReference type="PANTHER" id="PTHR12905">
    <property type="entry name" value="METALLOPHOSPHOESTERASE"/>
    <property type="match status" value="1"/>
</dbReference>
<keyword evidence="5" id="KW-1185">Reference proteome</keyword>
<dbReference type="InterPro" id="IPR029052">
    <property type="entry name" value="Metallo-depent_PP-like"/>
</dbReference>
<dbReference type="SUPFAM" id="SSF56300">
    <property type="entry name" value="Metallo-dependent phosphatases"/>
    <property type="match status" value="1"/>
</dbReference>
<evidence type="ECO:0000313" key="5">
    <source>
        <dbReference type="Proteomes" id="UP001107558"/>
    </source>
</evidence>
<dbReference type="InterPro" id="IPR024201">
    <property type="entry name" value="Calcineurin-like_Pesterase"/>
</dbReference>
<dbReference type="CDD" id="cd07379">
    <property type="entry name" value="MPP_239FB"/>
    <property type="match status" value="1"/>
</dbReference>
<feature type="domain" description="Calcineurin-like phosphoesterase" evidence="3">
    <location>
        <begin position="46"/>
        <end position="252"/>
    </location>
</feature>
<dbReference type="Proteomes" id="UP001107558">
    <property type="component" value="Chromosome 4"/>
</dbReference>
<dbReference type="InterPro" id="IPR051693">
    <property type="entry name" value="UPF0046_metallophosphoest"/>
</dbReference>
<dbReference type="PANTHER" id="PTHR12905:SF0">
    <property type="entry name" value="CALCINEURIN-LIKE PHOSPHOESTERASE DOMAIN-CONTAINING PROTEIN"/>
    <property type="match status" value="1"/>
</dbReference>
<dbReference type="Pfam" id="PF00149">
    <property type="entry name" value="Metallophos"/>
    <property type="match status" value="1"/>
</dbReference>
<evidence type="ECO:0000256" key="1">
    <source>
        <dbReference type="ARBA" id="ARBA00007993"/>
    </source>
</evidence>
<proteinExistence type="inferred from homology"/>
<dbReference type="EMBL" id="JADBJN010000004">
    <property type="protein sequence ID" value="KAG5669335.1"/>
    <property type="molecule type" value="Genomic_DNA"/>
</dbReference>
<accession>A0A9J6BIE6</accession>
<gene>
    <name evidence="4" type="ORF">PVAND_017223</name>
</gene>
<feature type="region of interest" description="Disordered" evidence="2">
    <location>
        <begin position="121"/>
        <end position="149"/>
    </location>
</feature>
<evidence type="ECO:0000313" key="4">
    <source>
        <dbReference type="EMBL" id="KAG5669335.1"/>
    </source>
</evidence>